<dbReference type="AlphaFoldDB" id="A0A1H7NZ72"/>
<dbReference type="InterPro" id="IPR023198">
    <property type="entry name" value="PGP-like_dom2"/>
</dbReference>
<dbReference type="Gene3D" id="1.10.150.240">
    <property type="entry name" value="Putative phosphatase, domain 2"/>
    <property type="match status" value="1"/>
</dbReference>
<dbReference type="Proteomes" id="UP000199664">
    <property type="component" value="Unassembled WGS sequence"/>
</dbReference>
<dbReference type="Pfam" id="PF13419">
    <property type="entry name" value="HAD_2"/>
    <property type="match status" value="1"/>
</dbReference>
<dbReference type="PANTHER" id="PTHR43434">
    <property type="entry name" value="PHOSPHOGLYCOLATE PHOSPHATASE"/>
    <property type="match status" value="1"/>
</dbReference>
<dbReference type="SFLD" id="SFLDS00003">
    <property type="entry name" value="Haloacid_Dehalogenase"/>
    <property type="match status" value="1"/>
</dbReference>
<gene>
    <name evidence="1" type="ORF">SAMN04515666_103312</name>
</gene>
<dbReference type="STRING" id="1036779.SAMN04515666_103312"/>
<dbReference type="GO" id="GO:0006281">
    <property type="term" value="P:DNA repair"/>
    <property type="evidence" value="ECO:0007669"/>
    <property type="project" value="TreeGrafter"/>
</dbReference>
<dbReference type="InterPro" id="IPR023214">
    <property type="entry name" value="HAD_sf"/>
</dbReference>
<sequence>MHVHTNDSGNSHAFNARKRVVIFDFDGTLADSIGWFFGVLNDVARRYDFRQITAEQREELRRKPPLDILNALGIPKWKLPAIAMHMRALAAQEIDQIKLFGWVGDLLLELKSNGVLIAVVSSNSAANIQLVLGPHAPLIDHYETGATLFGKSAKFKRVLKTLNARPCEVVAVGDEVRDIDAAHRAGVASIGVGWGASHDDALVAARATKLAVTSDQLKDILLSR</sequence>
<dbReference type="PANTHER" id="PTHR43434:SF13">
    <property type="entry name" value="PHOSPHOGLYCOLATE PHOSPHATASE"/>
    <property type="match status" value="1"/>
</dbReference>
<dbReference type="OrthoDB" id="9793014at2"/>
<dbReference type="SFLD" id="SFLDG01129">
    <property type="entry name" value="C1.5:_HAD__Beta-PGM__Phosphata"/>
    <property type="match status" value="1"/>
</dbReference>
<evidence type="ECO:0000313" key="1">
    <source>
        <dbReference type="EMBL" id="SEL28842.1"/>
    </source>
</evidence>
<dbReference type="Gene3D" id="3.40.50.1000">
    <property type="entry name" value="HAD superfamily/HAD-like"/>
    <property type="match status" value="1"/>
</dbReference>
<dbReference type="EMBL" id="FOAN01000003">
    <property type="protein sequence ID" value="SEL28842.1"/>
    <property type="molecule type" value="Genomic_DNA"/>
</dbReference>
<reference evidence="2" key="1">
    <citation type="submission" date="2016-10" db="EMBL/GenBank/DDBJ databases">
        <authorList>
            <person name="Varghese N."/>
            <person name="Submissions S."/>
        </authorList>
    </citation>
    <scope>NUCLEOTIDE SEQUENCE [LARGE SCALE GENOMIC DNA]</scope>
    <source>
        <strain evidence="2">LMG 26383,CCUG 61248,R- 45681</strain>
    </source>
</reference>
<dbReference type="GO" id="GO:0008967">
    <property type="term" value="F:phosphoglycolate phosphatase activity"/>
    <property type="evidence" value="ECO:0007669"/>
    <property type="project" value="TreeGrafter"/>
</dbReference>
<accession>A0A1H7NZ72</accession>
<name>A0A1H7NZ72_9HYPH</name>
<dbReference type="SUPFAM" id="SSF56784">
    <property type="entry name" value="HAD-like"/>
    <property type="match status" value="1"/>
</dbReference>
<protein>
    <submittedName>
        <fullName evidence="1">Phosphoglycolate phosphatase</fullName>
    </submittedName>
</protein>
<dbReference type="GO" id="GO:0005829">
    <property type="term" value="C:cytosol"/>
    <property type="evidence" value="ECO:0007669"/>
    <property type="project" value="TreeGrafter"/>
</dbReference>
<organism evidence="1 2">
    <name type="scientific">Bosea lupini</name>
    <dbReference type="NCBI Taxonomy" id="1036779"/>
    <lineage>
        <taxon>Bacteria</taxon>
        <taxon>Pseudomonadati</taxon>
        <taxon>Pseudomonadota</taxon>
        <taxon>Alphaproteobacteria</taxon>
        <taxon>Hyphomicrobiales</taxon>
        <taxon>Boseaceae</taxon>
        <taxon>Bosea</taxon>
    </lineage>
</organism>
<keyword evidence="2" id="KW-1185">Reference proteome</keyword>
<dbReference type="InterPro" id="IPR036412">
    <property type="entry name" value="HAD-like_sf"/>
</dbReference>
<dbReference type="InterPro" id="IPR050155">
    <property type="entry name" value="HAD-like_hydrolase_sf"/>
</dbReference>
<proteinExistence type="predicted"/>
<evidence type="ECO:0000313" key="2">
    <source>
        <dbReference type="Proteomes" id="UP000199664"/>
    </source>
</evidence>
<dbReference type="InterPro" id="IPR041492">
    <property type="entry name" value="HAD_2"/>
</dbReference>